<evidence type="ECO:0000313" key="2">
    <source>
        <dbReference type="Proteomes" id="UP000185426"/>
    </source>
</evidence>
<sequence length="61" mass="7541">MKISKAMSEQERIFFYKTEIAELEHIQSYDFSEEREKEIADYRQQIDWENRPNAFRGCNYK</sequence>
<dbReference type="RefSeq" id="WP_075623768.1">
    <property type="nucleotide sequence ID" value="NZ_CP015608.1"/>
</dbReference>
<dbReference type="Proteomes" id="UP000185426">
    <property type="component" value="Plasmid unnamed1"/>
</dbReference>
<geneLocation type="plasmid" evidence="1 2">
    <name>unnamed1</name>
</geneLocation>
<reference evidence="1 2" key="1">
    <citation type="submission" date="2016-05" db="EMBL/GenBank/DDBJ databases">
        <title>Complete Genome and Methylome Analysis of Psychrotrophic Bacterial Isolates from Antarctic Lake Untersee.</title>
        <authorList>
            <person name="Fomenkov A."/>
            <person name="Akimov V.N."/>
            <person name="Vasilyeva L.V."/>
            <person name="Andersen D."/>
            <person name="Vincze T."/>
            <person name="Roberts R.J."/>
        </authorList>
    </citation>
    <scope>NUCLEOTIDE SEQUENCE [LARGE SCALE GENOMIC DNA]</scope>
    <source>
        <strain evidence="1 2">U14-5</strain>
        <plasmid evidence="1 2">unnamed1</plasmid>
    </source>
</reference>
<organism evidence="1 2">
    <name type="scientific">Bacillus safensis</name>
    <dbReference type="NCBI Taxonomy" id="561879"/>
    <lineage>
        <taxon>Bacteria</taxon>
        <taxon>Bacillati</taxon>
        <taxon>Bacillota</taxon>
        <taxon>Bacilli</taxon>
        <taxon>Bacillales</taxon>
        <taxon>Bacillaceae</taxon>
        <taxon>Bacillus</taxon>
    </lineage>
</organism>
<gene>
    <name evidence="1" type="ORF">BSA145_20980</name>
</gene>
<proteinExistence type="predicted"/>
<dbReference type="AlphaFoldDB" id="A0A1L6ZP95"/>
<evidence type="ECO:0000313" key="1">
    <source>
        <dbReference type="EMBL" id="APT48341.1"/>
    </source>
</evidence>
<keyword evidence="1" id="KW-0614">Plasmid</keyword>
<protein>
    <submittedName>
        <fullName evidence="1">Uncharacterized protein</fullName>
    </submittedName>
</protein>
<dbReference type="EMBL" id="CP015608">
    <property type="protein sequence ID" value="APT48341.1"/>
    <property type="molecule type" value="Genomic_DNA"/>
</dbReference>
<name>A0A1L6ZP95_BACIA</name>
<accession>A0A1L6ZP95</accession>